<evidence type="ECO:0000313" key="8">
    <source>
        <dbReference type="EMBL" id="BBH94839.1"/>
    </source>
</evidence>
<dbReference type="GO" id="GO:0031460">
    <property type="term" value="P:glycine betaine transport"/>
    <property type="evidence" value="ECO:0007669"/>
    <property type="project" value="TreeGrafter"/>
</dbReference>
<keyword evidence="5 6" id="KW-0472">Membrane</keyword>
<dbReference type="InterPro" id="IPR051204">
    <property type="entry name" value="ABC_transp_perm/SBD"/>
</dbReference>
<comment type="similarity">
    <text evidence="6">Belongs to the binding-protein-dependent transport system permease family.</text>
</comment>
<evidence type="ECO:0000256" key="2">
    <source>
        <dbReference type="ARBA" id="ARBA00022448"/>
    </source>
</evidence>
<name>A0A455T5Y1_9CHLR</name>
<comment type="subcellular location">
    <subcellularLocation>
        <location evidence="6">Cell membrane</location>
        <topology evidence="6">Multi-pass membrane protein</topology>
    </subcellularLocation>
    <subcellularLocation>
        <location evidence="1">Membrane</location>
        <topology evidence="1">Multi-pass membrane protein</topology>
    </subcellularLocation>
</comment>
<evidence type="ECO:0000259" key="7">
    <source>
        <dbReference type="PROSITE" id="PS50928"/>
    </source>
</evidence>
<dbReference type="GO" id="GO:0055085">
    <property type="term" value="P:transmembrane transport"/>
    <property type="evidence" value="ECO:0007669"/>
    <property type="project" value="InterPro"/>
</dbReference>
<evidence type="ECO:0000256" key="4">
    <source>
        <dbReference type="ARBA" id="ARBA00022989"/>
    </source>
</evidence>
<protein>
    <submittedName>
        <fullName evidence="8">Choline ABC transporter permease</fullName>
    </submittedName>
</protein>
<evidence type="ECO:0000256" key="1">
    <source>
        <dbReference type="ARBA" id="ARBA00004141"/>
    </source>
</evidence>
<dbReference type="InterPro" id="IPR000515">
    <property type="entry name" value="MetI-like"/>
</dbReference>
<dbReference type="AlphaFoldDB" id="A0A455T5Y1"/>
<dbReference type="Pfam" id="PF00528">
    <property type="entry name" value="BPD_transp_1"/>
    <property type="match status" value="1"/>
</dbReference>
<feature type="transmembrane region" description="Helical" evidence="6">
    <location>
        <begin position="60"/>
        <end position="82"/>
    </location>
</feature>
<accession>A0A455T5Y1</accession>
<dbReference type="CDD" id="cd06261">
    <property type="entry name" value="TM_PBP2"/>
    <property type="match status" value="1"/>
</dbReference>
<sequence>MLLLVQLWQFMLDPANAFLDHTLAYLQVCAVSVILATLLGIAIGVAVVRSPLLSFIAVNLSGLMRAIPIIAFLAAALPYLGVGFKPTVVALTLLGIPPILLNTYTGIRSIETAIIDAARGMGLNTRQILLRIQVPLVLPIVAAGVRTSAVQIVATATLAAIIGAGGYGEYIINGLYEFKTVQILAGALPVAALAMLVELLMGWLQRALTPPGLRVQEQALSEAARA</sequence>
<dbReference type="Gene3D" id="1.10.3720.10">
    <property type="entry name" value="MetI-like"/>
    <property type="match status" value="1"/>
</dbReference>
<dbReference type="SUPFAM" id="SSF161098">
    <property type="entry name" value="MetI-like"/>
    <property type="match status" value="1"/>
</dbReference>
<keyword evidence="3 6" id="KW-0812">Transmembrane</keyword>
<dbReference type="PANTHER" id="PTHR30177:SF4">
    <property type="entry name" value="OSMOPROTECTANT IMPORT PERMEASE PROTEIN OSMW"/>
    <property type="match status" value="1"/>
</dbReference>
<feature type="transmembrane region" description="Helical" evidence="6">
    <location>
        <begin position="27"/>
        <end position="48"/>
    </location>
</feature>
<dbReference type="GO" id="GO:0005886">
    <property type="term" value="C:plasma membrane"/>
    <property type="evidence" value="ECO:0007669"/>
    <property type="project" value="UniProtKB-SubCell"/>
</dbReference>
<dbReference type="PROSITE" id="PS50928">
    <property type="entry name" value="ABC_TM1"/>
    <property type="match status" value="1"/>
</dbReference>
<evidence type="ECO:0000256" key="3">
    <source>
        <dbReference type="ARBA" id="ARBA00022692"/>
    </source>
</evidence>
<gene>
    <name evidence="8" type="ORF">KTA_30380</name>
</gene>
<feature type="transmembrane region" description="Helical" evidence="6">
    <location>
        <begin position="152"/>
        <end position="172"/>
    </location>
</feature>
<keyword evidence="4 6" id="KW-1133">Transmembrane helix</keyword>
<feature type="transmembrane region" description="Helical" evidence="6">
    <location>
        <begin position="128"/>
        <end position="146"/>
    </location>
</feature>
<reference evidence="8" key="1">
    <citation type="submission" date="2018-12" db="EMBL/GenBank/DDBJ databases">
        <title>Novel natural products biosynthetic potential of the class Ktedonobacteria.</title>
        <authorList>
            <person name="Zheng Y."/>
            <person name="Saitou A."/>
            <person name="Wang C.M."/>
            <person name="Toyoda A."/>
            <person name="Minakuchi Y."/>
            <person name="Sekiguchi Y."/>
            <person name="Ueda K."/>
            <person name="Takano H."/>
            <person name="Sakai Y."/>
            <person name="Yokota A."/>
            <person name="Yabe S."/>
        </authorList>
    </citation>
    <scope>NUCLEOTIDE SEQUENCE</scope>
    <source>
        <strain evidence="8">A3-2</strain>
    </source>
</reference>
<feature type="transmembrane region" description="Helical" evidence="6">
    <location>
        <begin position="88"/>
        <end position="107"/>
    </location>
</feature>
<dbReference type="PANTHER" id="PTHR30177">
    <property type="entry name" value="GLYCINE BETAINE/L-PROLINE TRANSPORT SYSTEM PERMEASE PROTEIN PROW"/>
    <property type="match status" value="1"/>
</dbReference>
<evidence type="ECO:0000256" key="5">
    <source>
        <dbReference type="ARBA" id="ARBA00023136"/>
    </source>
</evidence>
<feature type="transmembrane region" description="Helical" evidence="6">
    <location>
        <begin position="184"/>
        <end position="204"/>
    </location>
</feature>
<dbReference type="EMBL" id="AP019377">
    <property type="protein sequence ID" value="BBH94839.1"/>
    <property type="molecule type" value="Genomic_DNA"/>
</dbReference>
<organism evidence="8">
    <name type="scientific">Thermogemmatispora argillosa</name>
    <dbReference type="NCBI Taxonomy" id="2045280"/>
    <lineage>
        <taxon>Bacteria</taxon>
        <taxon>Bacillati</taxon>
        <taxon>Chloroflexota</taxon>
        <taxon>Ktedonobacteria</taxon>
        <taxon>Thermogemmatisporales</taxon>
        <taxon>Thermogemmatisporaceae</taxon>
        <taxon>Thermogemmatispora</taxon>
    </lineage>
</organism>
<dbReference type="InterPro" id="IPR035906">
    <property type="entry name" value="MetI-like_sf"/>
</dbReference>
<proteinExistence type="inferred from homology"/>
<evidence type="ECO:0000256" key="6">
    <source>
        <dbReference type="RuleBase" id="RU363032"/>
    </source>
</evidence>
<feature type="domain" description="ABC transmembrane type-1" evidence="7">
    <location>
        <begin position="22"/>
        <end position="201"/>
    </location>
</feature>
<keyword evidence="2 6" id="KW-0813">Transport</keyword>